<dbReference type="InterPro" id="IPR014726">
    <property type="entry name" value="Ribosomal_uL2_dom3"/>
</dbReference>
<keyword evidence="12" id="KW-0689">Ribosomal protein</keyword>
<dbReference type="GO" id="GO:1990904">
    <property type="term" value="C:ribonucleoprotein complex"/>
    <property type="evidence" value="ECO:0007669"/>
    <property type="project" value="UniProtKB-KW"/>
</dbReference>
<dbReference type="GO" id="GO:0009772">
    <property type="term" value="P:photosynthetic electron transport in photosystem II"/>
    <property type="evidence" value="ECO:0007669"/>
    <property type="project" value="InterPro"/>
</dbReference>
<evidence type="ECO:0000256" key="15">
    <source>
        <dbReference type="ARBA" id="ARBA00022990"/>
    </source>
</evidence>
<evidence type="ECO:0000259" key="23">
    <source>
        <dbReference type="SMART" id="SM01382"/>
    </source>
</evidence>
<dbReference type="Pfam" id="PF00124">
    <property type="entry name" value="Photo_RC"/>
    <property type="match status" value="1"/>
</dbReference>
<evidence type="ECO:0000256" key="16">
    <source>
        <dbReference type="ARBA" id="ARBA00022991"/>
    </source>
</evidence>
<evidence type="ECO:0000256" key="5">
    <source>
        <dbReference type="ARBA" id="ARBA00022494"/>
    </source>
</evidence>
<evidence type="ECO:0000256" key="13">
    <source>
        <dbReference type="ARBA" id="ARBA00022982"/>
    </source>
</evidence>
<evidence type="ECO:0000256" key="6">
    <source>
        <dbReference type="ARBA" id="ARBA00022531"/>
    </source>
</evidence>
<dbReference type="Gene3D" id="4.10.950.10">
    <property type="entry name" value="Ribosomal protein L2, domain 3"/>
    <property type="match status" value="1"/>
</dbReference>
<dbReference type="GO" id="GO:0009535">
    <property type="term" value="C:chloroplast thylakoid membrane"/>
    <property type="evidence" value="ECO:0007669"/>
    <property type="project" value="TreeGrafter"/>
</dbReference>
<keyword evidence="10" id="KW-0479">Metal-binding</keyword>
<dbReference type="GO" id="GO:0005840">
    <property type="term" value="C:ribosome"/>
    <property type="evidence" value="ECO:0007669"/>
    <property type="project" value="UniProtKB-KW"/>
</dbReference>
<dbReference type="GO" id="GO:0006412">
    <property type="term" value="P:translation"/>
    <property type="evidence" value="ECO:0007669"/>
    <property type="project" value="InterPro"/>
</dbReference>
<feature type="transmembrane region" description="Helical" evidence="22">
    <location>
        <begin position="118"/>
        <end position="138"/>
    </location>
</feature>
<evidence type="ECO:0000313" key="25">
    <source>
        <dbReference type="Proteomes" id="UP000775213"/>
    </source>
</evidence>
<feature type="transmembrane region" description="Helical" evidence="22">
    <location>
        <begin position="188"/>
        <end position="213"/>
    </location>
</feature>
<proteinExistence type="inferred from homology"/>
<keyword evidence="19 22" id="KW-0472">Membrane</keyword>
<keyword evidence="21" id="KW-0604">Photosystem II</keyword>
<dbReference type="GO" id="GO:0016168">
    <property type="term" value="F:chlorophyll binding"/>
    <property type="evidence" value="ECO:0007669"/>
    <property type="project" value="UniProtKB-KW"/>
</dbReference>
<sequence>MPLGMAIHNIEITLGKGGQLARAAGAVAKLIAKEGKSTTLILPSGEVHLISKNCLATVGQVGNVGVNQKRLGRAGSKCWLGKRPVVRVVMNPIDYPHVGGEGRALIGKITLVKMLNPFHMMGVTGVLGAALLCAIHGATVENTLFEDGDGANTFRAFNTTQAEEIYSMVTANRFWSQIFGVAFSNKRWLHFFMLFVQVTSLWMSAIGVVGLALNLRAYDFVSQEIHAAKDPEFETRAQSLADLSGHCTSNLARRRRRPFRASVDWSASPSGQQLLTPDEVPPRSLVYVGPTTHEDFLVGPSDVLMTNVVTSAIETPALDFSFPSGSFPVPGKTSRHSGAFDVPVHTPMELKYFTLHVL</sequence>
<keyword evidence="18" id="KW-0408">Iron</keyword>
<dbReference type="Gene3D" id="2.30.30.30">
    <property type="match status" value="1"/>
</dbReference>
<dbReference type="InterPro" id="IPR014722">
    <property type="entry name" value="Rib_uL2_dom2"/>
</dbReference>
<dbReference type="GO" id="GO:0016491">
    <property type="term" value="F:oxidoreductase activity"/>
    <property type="evidence" value="ECO:0007669"/>
    <property type="project" value="UniProtKB-KW"/>
</dbReference>
<dbReference type="EMBL" id="JAGFBR010000016">
    <property type="protein sequence ID" value="KAH0453348.1"/>
    <property type="molecule type" value="Genomic_DNA"/>
</dbReference>
<keyword evidence="15" id="KW-0007">Acetylation</keyword>
<reference evidence="24 25" key="1">
    <citation type="journal article" date="2021" name="Hortic Res">
        <title>Chromosome-scale assembly of the Dendrobium chrysotoxum genome enhances the understanding of orchid evolution.</title>
        <authorList>
            <person name="Zhang Y."/>
            <person name="Zhang G.Q."/>
            <person name="Zhang D."/>
            <person name="Liu X.D."/>
            <person name="Xu X.Y."/>
            <person name="Sun W.H."/>
            <person name="Yu X."/>
            <person name="Zhu X."/>
            <person name="Wang Z.W."/>
            <person name="Zhao X."/>
            <person name="Zhong W.Y."/>
            <person name="Chen H."/>
            <person name="Yin W.L."/>
            <person name="Huang T."/>
            <person name="Niu S.C."/>
            <person name="Liu Z.J."/>
        </authorList>
    </citation>
    <scope>NUCLEOTIDE SEQUENCE [LARGE SCALE GENOMIC DNA]</scope>
    <source>
        <strain evidence="24">Lindl</strain>
    </source>
</reference>
<dbReference type="InterPro" id="IPR022669">
    <property type="entry name" value="Ribosomal_uL2_C"/>
</dbReference>
<evidence type="ECO:0000256" key="1">
    <source>
        <dbReference type="ARBA" id="ARBA00004141"/>
    </source>
</evidence>
<evidence type="ECO:0000256" key="11">
    <source>
        <dbReference type="ARBA" id="ARBA00022842"/>
    </source>
</evidence>
<dbReference type="GO" id="GO:0003735">
    <property type="term" value="F:structural constituent of ribosome"/>
    <property type="evidence" value="ECO:0007669"/>
    <property type="project" value="InterPro"/>
</dbReference>
<evidence type="ECO:0000256" key="14">
    <source>
        <dbReference type="ARBA" id="ARBA00022989"/>
    </source>
</evidence>
<keyword evidence="6" id="KW-0602">Photosynthesis</keyword>
<evidence type="ECO:0000256" key="9">
    <source>
        <dbReference type="ARBA" id="ARBA00022692"/>
    </source>
</evidence>
<keyword evidence="14 22" id="KW-1133">Transmembrane helix</keyword>
<dbReference type="GO" id="GO:0046872">
    <property type="term" value="F:metal ion binding"/>
    <property type="evidence" value="ECO:0007669"/>
    <property type="project" value="UniProtKB-KW"/>
</dbReference>
<keyword evidence="16" id="KW-0157">Chromophore</keyword>
<dbReference type="Pfam" id="PF03947">
    <property type="entry name" value="Ribosomal_L2_C"/>
    <property type="match status" value="1"/>
</dbReference>
<evidence type="ECO:0000256" key="10">
    <source>
        <dbReference type="ARBA" id="ARBA00022723"/>
    </source>
</evidence>
<keyword evidence="9 22" id="KW-0812">Transmembrane</keyword>
<keyword evidence="5" id="KW-0148">Chlorophyll</keyword>
<accession>A0AAV7GD81</accession>
<feature type="domain" description="Large ribosomal subunit protein uL2 C-terminal" evidence="23">
    <location>
        <begin position="1"/>
        <end position="118"/>
    </location>
</feature>
<dbReference type="InterPro" id="IPR000484">
    <property type="entry name" value="Photo_RC_L/M"/>
</dbReference>
<comment type="subcellular location">
    <subcellularLocation>
        <location evidence="1">Membrane</location>
        <topology evidence="1">Multi-pass membrane protein</topology>
    </subcellularLocation>
</comment>
<dbReference type="GO" id="GO:0009523">
    <property type="term" value="C:photosystem II"/>
    <property type="evidence" value="ECO:0007669"/>
    <property type="project" value="UniProtKB-KW"/>
</dbReference>
<keyword evidence="13" id="KW-0249">Electron transport</keyword>
<evidence type="ECO:0000256" key="12">
    <source>
        <dbReference type="ARBA" id="ARBA00022980"/>
    </source>
</evidence>
<keyword evidence="20" id="KW-0687">Ribonucleoprotein</keyword>
<evidence type="ECO:0000256" key="3">
    <source>
        <dbReference type="ARBA" id="ARBA00008204"/>
    </source>
</evidence>
<dbReference type="PANTHER" id="PTHR33149:SF57">
    <property type="entry name" value="PHOTOSYSTEM II D2 PROTEIN"/>
    <property type="match status" value="1"/>
</dbReference>
<keyword evidence="11" id="KW-0460">Magnesium</keyword>
<dbReference type="InterPro" id="IPR008991">
    <property type="entry name" value="Translation_prot_SH3-like_sf"/>
</dbReference>
<keyword evidence="7" id="KW-0597">Phosphoprotein</keyword>
<comment type="similarity">
    <text evidence="2">Belongs to the universal ribosomal protein uL2 family.</text>
</comment>
<comment type="caution">
    <text evidence="24">The sequence shown here is derived from an EMBL/GenBank/DDBJ whole genome shotgun (WGS) entry which is preliminary data.</text>
</comment>
<dbReference type="AlphaFoldDB" id="A0AAV7GD81"/>
<evidence type="ECO:0000256" key="18">
    <source>
        <dbReference type="ARBA" id="ARBA00023004"/>
    </source>
</evidence>
<evidence type="ECO:0000256" key="2">
    <source>
        <dbReference type="ARBA" id="ARBA00005636"/>
    </source>
</evidence>
<evidence type="ECO:0000256" key="20">
    <source>
        <dbReference type="ARBA" id="ARBA00023274"/>
    </source>
</evidence>
<name>A0AAV7GD81_DENCH</name>
<protein>
    <recommendedName>
        <fullName evidence="23">Large ribosomal subunit protein uL2 C-terminal domain-containing protein</fullName>
    </recommendedName>
</protein>
<evidence type="ECO:0000313" key="24">
    <source>
        <dbReference type="EMBL" id="KAH0453348.1"/>
    </source>
</evidence>
<evidence type="ECO:0000256" key="4">
    <source>
        <dbReference type="ARBA" id="ARBA00022448"/>
    </source>
</evidence>
<evidence type="ECO:0000256" key="21">
    <source>
        <dbReference type="ARBA" id="ARBA00023276"/>
    </source>
</evidence>
<dbReference type="Gene3D" id="1.20.85.10">
    <property type="entry name" value="Photosystem II protein D1-like"/>
    <property type="match status" value="1"/>
</dbReference>
<dbReference type="SUPFAM" id="SSF81483">
    <property type="entry name" value="Bacterial photosystem II reaction centre, L and M subunits"/>
    <property type="match status" value="1"/>
</dbReference>
<evidence type="ECO:0000256" key="19">
    <source>
        <dbReference type="ARBA" id="ARBA00023136"/>
    </source>
</evidence>
<evidence type="ECO:0000256" key="8">
    <source>
        <dbReference type="ARBA" id="ARBA00022640"/>
    </source>
</evidence>
<keyword evidence="25" id="KW-1185">Reference proteome</keyword>
<keyword evidence="17" id="KW-0560">Oxidoreductase</keyword>
<evidence type="ECO:0000256" key="7">
    <source>
        <dbReference type="ARBA" id="ARBA00022553"/>
    </source>
</evidence>
<dbReference type="InterPro" id="IPR036854">
    <property type="entry name" value="Photo_II_D1/D2_sf"/>
</dbReference>
<keyword evidence="8" id="KW-0934">Plastid</keyword>
<dbReference type="SMART" id="SM01382">
    <property type="entry name" value="Ribosomal_L2_C"/>
    <property type="match status" value="1"/>
</dbReference>
<dbReference type="InterPro" id="IPR055266">
    <property type="entry name" value="D1/D2"/>
</dbReference>
<gene>
    <name evidence="24" type="ORF">IEQ34_017672</name>
</gene>
<evidence type="ECO:0000256" key="17">
    <source>
        <dbReference type="ARBA" id="ARBA00023002"/>
    </source>
</evidence>
<evidence type="ECO:0000256" key="22">
    <source>
        <dbReference type="SAM" id="Phobius"/>
    </source>
</evidence>
<dbReference type="PANTHER" id="PTHR33149">
    <property type="entry name" value="PHOTOSYSTEM II PROTEIN D1"/>
    <property type="match status" value="1"/>
</dbReference>
<dbReference type="Proteomes" id="UP000775213">
    <property type="component" value="Unassembled WGS sequence"/>
</dbReference>
<organism evidence="24 25">
    <name type="scientific">Dendrobium chrysotoxum</name>
    <name type="common">Orchid</name>
    <dbReference type="NCBI Taxonomy" id="161865"/>
    <lineage>
        <taxon>Eukaryota</taxon>
        <taxon>Viridiplantae</taxon>
        <taxon>Streptophyta</taxon>
        <taxon>Embryophyta</taxon>
        <taxon>Tracheophyta</taxon>
        <taxon>Spermatophyta</taxon>
        <taxon>Magnoliopsida</taxon>
        <taxon>Liliopsida</taxon>
        <taxon>Asparagales</taxon>
        <taxon>Orchidaceae</taxon>
        <taxon>Epidendroideae</taxon>
        <taxon>Malaxideae</taxon>
        <taxon>Dendrobiinae</taxon>
        <taxon>Dendrobium</taxon>
    </lineage>
</organism>
<dbReference type="SUPFAM" id="SSF50104">
    <property type="entry name" value="Translation proteins SH3-like domain"/>
    <property type="match status" value="1"/>
</dbReference>
<comment type="similarity">
    <text evidence="3">Belongs to the reaction center PufL/M/PsbA/D family.</text>
</comment>
<keyword evidence="4" id="KW-0813">Transport</keyword>